<evidence type="ECO:0000256" key="3">
    <source>
        <dbReference type="ARBA" id="ARBA00022692"/>
    </source>
</evidence>
<dbReference type="InterPro" id="IPR014710">
    <property type="entry name" value="RmlC-like_jellyroll"/>
</dbReference>
<dbReference type="GO" id="GO:0005886">
    <property type="term" value="C:plasma membrane"/>
    <property type="evidence" value="ECO:0007669"/>
    <property type="project" value="UniProtKB-SubCell"/>
</dbReference>
<dbReference type="InterPro" id="IPR018490">
    <property type="entry name" value="cNMP-bd_dom_sf"/>
</dbReference>
<feature type="transmembrane region" description="Helical" evidence="6">
    <location>
        <begin position="135"/>
        <end position="155"/>
    </location>
</feature>
<dbReference type="PANTHER" id="PTHR30213:SF0">
    <property type="entry name" value="UPF0761 MEMBRANE PROTEIN YIHY"/>
    <property type="match status" value="1"/>
</dbReference>
<accession>F5YAC6</accession>
<keyword evidence="5 6" id="KW-0472">Membrane</keyword>
<dbReference type="RefSeq" id="WP_015711260.1">
    <property type="nucleotide sequence ID" value="NC_015577.1"/>
</dbReference>
<dbReference type="Pfam" id="PF03631">
    <property type="entry name" value="Virul_fac_BrkB"/>
    <property type="match status" value="1"/>
</dbReference>
<feature type="transmembrane region" description="Helical" evidence="6">
    <location>
        <begin position="216"/>
        <end position="235"/>
    </location>
</feature>
<keyword evidence="2" id="KW-1003">Cell membrane</keyword>
<protein>
    <submittedName>
        <fullName evidence="8">Putative membrane protein</fullName>
    </submittedName>
</protein>
<evidence type="ECO:0000313" key="9">
    <source>
        <dbReference type="Proteomes" id="UP000009222"/>
    </source>
</evidence>
<keyword evidence="4 6" id="KW-1133">Transmembrane helix</keyword>
<dbReference type="CDD" id="cd00038">
    <property type="entry name" value="CAP_ED"/>
    <property type="match status" value="1"/>
</dbReference>
<feature type="transmembrane region" description="Helical" evidence="6">
    <location>
        <begin position="186"/>
        <end position="204"/>
    </location>
</feature>
<reference evidence="9" key="1">
    <citation type="submission" date="2009-12" db="EMBL/GenBank/DDBJ databases">
        <title>Complete sequence of Treponema azotonutricium strain ZAS-9.</title>
        <authorList>
            <person name="Tetu S.G."/>
            <person name="Matson E."/>
            <person name="Ren Q."/>
            <person name="Seshadri R."/>
            <person name="Elbourne L."/>
            <person name="Hassan K.A."/>
            <person name="Durkin A."/>
            <person name="Radune D."/>
            <person name="Mohamoud Y."/>
            <person name="Shay R."/>
            <person name="Jin S."/>
            <person name="Zhang X."/>
            <person name="Lucey K."/>
            <person name="Ballor N.R."/>
            <person name="Ottesen E."/>
            <person name="Rosenthal R."/>
            <person name="Allen A."/>
            <person name="Leadbetter J.R."/>
            <person name="Paulsen I.T."/>
        </authorList>
    </citation>
    <scope>NUCLEOTIDE SEQUENCE [LARGE SCALE GENOMIC DNA]</scope>
    <source>
        <strain evidence="9">ATCC BAA-888 / DSM 13862 / ZAS-9</strain>
    </source>
</reference>
<dbReference type="InterPro" id="IPR000595">
    <property type="entry name" value="cNMP-bd_dom"/>
</dbReference>
<feature type="transmembrane region" description="Helical" evidence="6">
    <location>
        <begin position="242"/>
        <end position="266"/>
    </location>
</feature>
<evidence type="ECO:0000256" key="5">
    <source>
        <dbReference type="ARBA" id="ARBA00023136"/>
    </source>
</evidence>
<dbReference type="SUPFAM" id="SSF51206">
    <property type="entry name" value="cAMP-binding domain-like"/>
    <property type="match status" value="1"/>
</dbReference>
<dbReference type="eggNOG" id="COG1295">
    <property type="taxonomic scope" value="Bacteria"/>
</dbReference>
<proteinExistence type="predicted"/>
<gene>
    <name evidence="8" type="ordered locus">TREAZ_0705</name>
</gene>
<dbReference type="Pfam" id="PF00027">
    <property type="entry name" value="cNMP_binding"/>
    <property type="match status" value="1"/>
</dbReference>
<keyword evidence="3 6" id="KW-0812">Transmembrane</keyword>
<feature type="transmembrane region" description="Helical" evidence="6">
    <location>
        <begin position="31"/>
        <end position="54"/>
    </location>
</feature>
<organism evidence="8 9">
    <name type="scientific">Leadbettera azotonutricia (strain ATCC BAA-888 / DSM 13862 / ZAS-9)</name>
    <name type="common">Treponema azotonutricium</name>
    <dbReference type="NCBI Taxonomy" id="545695"/>
    <lineage>
        <taxon>Bacteria</taxon>
        <taxon>Pseudomonadati</taxon>
        <taxon>Spirochaetota</taxon>
        <taxon>Spirochaetia</taxon>
        <taxon>Spirochaetales</taxon>
        <taxon>Breznakiellaceae</taxon>
        <taxon>Leadbettera</taxon>
    </lineage>
</organism>
<dbReference type="Gene3D" id="2.60.120.10">
    <property type="entry name" value="Jelly Rolls"/>
    <property type="match status" value="1"/>
</dbReference>
<feature type="transmembrane region" description="Helical" evidence="6">
    <location>
        <begin position="161"/>
        <end position="179"/>
    </location>
</feature>
<keyword evidence="9" id="KW-1185">Reference proteome</keyword>
<feature type="domain" description="Cyclic nucleotide-binding" evidence="7">
    <location>
        <begin position="321"/>
        <end position="424"/>
    </location>
</feature>
<dbReference type="OrthoDB" id="9784809at2"/>
<dbReference type="PROSITE" id="PS50042">
    <property type="entry name" value="CNMP_BINDING_3"/>
    <property type="match status" value="1"/>
</dbReference>
<dbReference type="Proteomes" id="UP000009222">
    <property type="component" value="Chromosome"/>
</dbReference>
<dbReference type="AlphaFoldDB" id="F5YAC6"/>
<dbReference type="EMBL" id="CP001841">
    <property type="protein sequence ID" value="AEF82237.1"/>
    <property type="molecule type" value="Genomic_DNA"/>
</dbReference>
<evidence type="ECO:0000256" key="1">
    <source>
        <dbReference type="ARBA" id="ARBA00004651"/>
    </source>
</evidence>
<evidence type="ECO:0000256" key="4">
    <source>
        <dbReference type="ARBA" id="ARBA00022989"/>
    </source>
</evidence>
<evidence type="ECO:0000313" key="8">
    <source>
        <dbReference type="EMBL" id="AEF82237.1"/>
    </source>
</evidence>
<name>F5YAC6_LEAAZ</name>
<evidence type="ECO:0000256" key="6">
    <source>
        <dbReference type="SAM" id="Phobius"/>
    </source>
</evidence>
<evidence type="ECO:0000256" key="2">
    <source>
        <dbReference type="ARBA" id="ARBA00022475"/>
    </source>
</evidence>
<dbReference type="InParanoid" id="F5YAC6"/>
<evidence type="ECO:0000259" key="7">
    <source>
        <dbReference type="PROSITE" id="PS50042"/>
    </source>
</evidence>
<dbReference type="KEGG" id="taz:TREAZ_0705"/>
<dbReference type="InterPro" id="IPR017039">
    <property type="entry name" value="Virul_fac_BrkB"/>
</dbReference>
<dbReference type="FunCoup" id="F5YAC6">
    <property type="interactions" value="215"/>
</dbReference>
<sequence>MVKKAKAWFILILQRLWITADLYSMNGLSNHAAAGAYGFLLSSAPALLMVSFFLSRAIASSPEAVAELIQQTGFLQGKFDIPGLIKTFLASSHPGVTGIISAVSILWTARICALSIQRGLGVIFPNSKKTSPIRFFAAPAGLEFLIILFIFITVLSSRIAIVFYNSLEFVPISFTLSALTEFTVRTIPFFCLALMTLAAYRLIPPVPPAFKDAFKGMIFCVVLFRLFSLGFRLIINPARYNLIYGALGSLLLLLVNVYFFFIFFFLGAQLTYVIHSFDALLFIRFRKFHSFSSSAKTNGIKLAEQKLFASHKGLLGKKYFKKYKEGEIILSKEKNGNEVYYVLQGEAGVFLDKELKHKIAVIKSGEFFGEMEHILKDDSQTGPNAIITADTDLSALALPPGLFSLIMKTDPETDRKLIKLLSKRLQNANQLVIRGEGVNTLNQEP</sequence>
<dbReference type="HOGENOM" id="CLU_049883_0_0_12"/>
<dbReference type="PANTHER" id="PTHR30213">
    <property type="entry name" value="INNER MEMBRANE PROTEIN YHJD"/>
    <property type="match status" value="1"/>
</dbReference>
<comment type="subcellular location">
    <subcellularLocation>
        <location evidence="1">Cell membrane</location>
        <topology evidence="1">Multi-pass membrane protein</topology>
    </subcellularLocation>
</comment>
<dbReference type="STRING" id="545695.TREAZ_0705"/>
<reference evidence="8 9" key="2">
    <citation type="journal article" date="2011" name="ISME J.">
        <title>RNA-seq reveals cooperative metabolic interactions between two termite-gut spirochete species in co-culture.</title>
        <authorList>
            <person name="Rosenthal A.Z."/>
            <person name="Matson E.G."/>
            <person name="Eldar A."/>
            <person name="Leadbetter J.R."/>
        </authorList>
    </citation>
    <scope>NUCLEOTIDE SEQUENCE [LARGE SCALE GENOMIC DNA]</scope>
    <source>
        <strain evidence="9">ATCC BAA-888 / DSM 13862 / ZAS-9</strain>
    </source>
</reference>